<keyword evidence="1" id="KW-0812">Transmembrane</keyword>
<dbReference type="Proteomes" id="UP000177369">
    <property type="component" value="Unassembled WGS sequence"/>
</dbReference>
<protein>
    <submittedName>
        <fullName evidence="2">Uncharacterized protein</fullName>
    </submittedName>
</protein>
<proteinExistence type="predicted"/>
<keyword evidence="1" id="KW-0472">Membrane</keyword>
<keyword evidence="1" id="KW-1133">Transmembrane helix</keyword>
<evidence type="ECO:0000313" key="2">
    <source>
        <dbReference type="EMBL" id="OGD88774.1"/>
    </source>
</evidence>
<gene>
    <name evidence="2" type="ORF">A3D04_04420</name>
</gene>
<accession>A0A1F5GAB0</accession>
<dbReference type="AlphaFoldDB" id="A0A1F5GAB0"/>
<sequence>MPALPKLPSLPVVKILIYFFTVVFALASGIAAGTILFKAKNPDAQINLYGTVPSPTPVPSPIIQRSPSPIPSPTGNVIPDDWLTYTNEILGFEFSYPPDVTIEEADLRGDSISGSLISPAEFTYAVSAKFNDTELVYIASSVNVQSDYLPVDPKAAAEALKAENEVDGEDGLQMTIVETALGENKAYKVESTNNPLLVYFVLSSGKDETSEISISTIAEKTRAQTVEQIIRSFKFLE</sequence>
<dbReference type="STRING" id="1797714.A3D04_04420"/>
<reference evidence="2 3" key="1">
    <citation type="journal article" date="2016" name="Nat. Commun.">
        <title>Thousands of microbial genomes shed light on interconnected biogeochemical processes in an aquifer system.</title>
        <authorList>
            <person name="Anantharaman K."/>
            <person name="Brown C.T."/>
            <person name="Hug L.A."/>
            <person name="Sharon I."/>
            <person name="Castelle C.J."/>
            <person name="Probst A.J."/>
            <person name="Thomas B.C."/>
            <person name="Singh A."/>
            <person name="Wilkins M.J."/>
            <person name="Karaoz U."/>
            <person name="Brodie E.L."/>
            <person name="Williams K.H."/>
            <person name="Hubbard S.S."/>
            <person name="Banfield J.F."/>
        </authorList>
    </citation>
    <scope>NUCLEOTIDE SEQUENCE [LARGE SCALE GENOMIC DNA]</scope>
</reference>
<evidence type="ECO:0000313" key="3">
    <source>
        <dbReference type="Proteomes" id="UP000177369"/>
    </source>
</evidence>
<feature type="transmembrane region" description="Helical" evidence="1">
    <location>
        <begin position="15"/>
        <end position="37"/>
    </location>
</feature>
<comment type="caution">
    <text evidence="2">The sequence shown here is derived from an EMBL/GenBank/DDBJ whole genome shotgun (WGS) entry which is preliminary data.</text>
</comment>
<evidence type="ECO:0000256" key="1">
    <source>
        <dbReference type="SAM" id="Phobius"/>
    </source>
</evidence>
<organism evidence="2 3">
    <name type="scientific">Candidatus Curtissbacteria bacterium RIFCSPHIGHO2_02_FULL_40_16b</name>
    <dbReference type="NCBI Taxonomy" id="1797714"/>
    <lineage>
        <taxon>Bacteria</taxon>
        <taxon>Candidatus Curtissiibacteriota</taxon>
    </lineage>
</organism>
<dbReference type="EMBL" id="MFBD01000018">
    <property type="protein sequence ID" value="OGD88774.1"/>
    <property type="molecule type" value="Genomic_DNA"/>
</dbReference>
<name>A0A1F5GAB0_9BACT</name>